<organism evidence="6 7">
    <name type="scientific">Sedimenticola selenatireducens</name>
    <dbReference type="NCBI Taxonomy" id="191960"/>
    <lineage>
        <taxon>Bacteria</taxon>
        <taxon>Pseudomonadati</taxon>
        <taxon>Pseudomonadota</taxon>
        <taxon>Gammaproteobacteria</taxon>
        <taxon>Chromatiales</taxon>
        <taxon>Sedimenticolaceae</taxon>
        <taxon>Sedimenticola</taxon>
    </lineage>
</organism>
<feature type="domain" description="HipA N-terminal subdomain 1" evidence="5">
    <location>
        <begin position="8"/>
        <end position="118"/>
    </location>
</feature>
<dbReference type="AlphaFoldDB" id="A0A2N6CVH1"/>
<comment type="caution">
    <text evidence="6">The sequence shown here is derived from an EMBL/GenBank/DDBJ whole genome shotgun (WGS) entry which is preliminary data.</text>
</comment>
<evidence type="ECO:0000256" key="2">
    <source>
        <dbReference type="ARBA" id="ARBA00022679"/>
    </source>
</evidence>
<name>A0A2N6CVH1_9GAMM</name>
<gene>
    <name evidence="6" type="ORF">C0630_12325</name>
</gene>
<dbReference type="Proteomes" id="UP000235015">
    <property type="component" value="Unassembled WGS sequence"/>
</dbReference>
<reference evidence="6 7" key="1">
    <citation type="submission" date="2017-11" db="EMBL/GenBank/DDBJ databases">
        <title>Genome-resolved metagenomics identifies genetic mobility, metabolic interactions, and unexpected diversity in perchlorate-reducing communities.</title>
        <authorList>
            <person name="Barnum T.P."/>
            <person name="Figueroa I.A."/>
            <person name="Carlstrom C.I."/>
            <person name="Lucas L.N."/>
            <person name="Engelbrektson A.L."/>
            <person name="Coates J.D."/>
        </authorList>
    </citation>
    <scope>NUCLEOTIDE SEQUENCE [LARGE SCALE GENOMIC DNA]</scope>
    <source>
        <strain evidence="6">BM301</strain>
    </source>
</reference>
<evidence type="ECO:0000256" key="3">
    <source>
        <dbReference type="ARBA" id="ARBA00022777"/>
    </source>
</evidence>
<dbReference type="InterPro" id="IPR052028">
    <property type="entry name" value="HipA_Ser/Thr_kinase"/>
</dbReference>
<comment type="similarity">
    <text evidence="1">Belongs to the HipA Ser/Thr kinase family.</text>
</comment>
<dbReference type="Pfam" id="PF07804">
    <property type="entry name" value="HipA_C"/>
    <property type="match status" value="1"/>
</dbReference>
<dbReference type="Gene3D" id="1.10.1070.20">
    <property type="match status" value="1"/>
</dbReference>
<evidence type="ECO:0000256" key="1">
    <source>
        <dbReference type="ARBA" id="ARBA00010164"/>
    </source>
</evidence>
<keyword evidence="2" id="KW-0808">Transferase</keyword>
<evidence type="ECO:0000313" key="6">
    <source>
        <dbReference type="EMBL" id="PLX61175.1"/>
    </source>
</evidence>
<dbReference type="RefSeq" id="WP_273439775.1">
    <property type="nucleotide sequence ID" value="NZ_PKUN01000021.1"/>
</dbReference>
<feature type="domain" description="HipA-like C-terminal" evidence="4">
    <location>
        <begin position="172"/>
        <end position="408"/>
    </location>
</feature>
<accession>A0A2N6CVH1</accession>
<dbReference type="PANTHER" id="PTHR37419">
    <property type="entry name" value="SERINE/THREONINE-PROTEIN KINASE TOXIN HIPA"/>
    <property type="match status" value="1"/>
</dbReference>
<evidence type="ECO:0000259" key="4">
    <source>
        <dbReference type="Pfam" id="PF07804"/>
    </source>
</evidence>
<dbReference type="EMBL" id="PKUN01000021">
    <property type="protein sequence ID" value="PLX61175.1"/>
    <property type="molecule type" value="Genomic_DNA"/>
</dbReference>
<dbReference type="InterPro" id="IPR012893">
    <property type="entry name" value="HipA-like_C"/>
</dbReference>
<evidence type="ECO:0000259" key="5">
    <source>
        <dbReference type="Pfam" id="PF13657"/>
    </source>
</evidence>
<dbReference type="PANTHER" id="PTHR37419:SF8">
    <property type="entry name" value="TOXIN YJJJ"/>
    <property type="match status" value="1"/>
</dbReference>
<dbReference type="GO" id="GO:0005829">
    <property type="term" value="C:cytosol"/>
    <property type="evidence" value="ECO:0007669"/>
    <property type="project" value="TreeGrafter"/>
</dbReference>
<sequence>MVTHQLARVMLLGDLVGALAYNEESGFTAFEYAPGWIRKGIEISPIRLPLGRQKYQFTELPYATYKGLPAAFADTLPDDFGNAVIDAWLAKQGRDADSFSPLERLLYTGRRGMGALEYHPEFDRTLTRATPLQVDALVEMAQSVISGRAAMQLSIAQHERTNGLESMFQVGTSAGGARAKAVVAINRQRTELRSGQVDCPEGFEQFILKFDGVVDSNQTHQTFGDPQGYGRMEYAYYLMARDAGINMSHSELLEEGGRAHFITRRFDRIGNEKVHYQSLCAMDHADYKKPGHYSYEQLFSLMRALRLDRQSALEMYRRMVFNIVARNQDDHPKNIGFIRRQGADWQLAPAFDLAYSFRPDSPWVGSHQMTLNGKRDKFVLDDLLLPATTFMKEARHIIDTVLEVVSRWPEYAERAGVSRDFSAAIRKNHRLRLD</sequence>
<dbReference type="STRING" id="1111735.GCA_000428045_00761"/>
<protein>
    <submittedName>
        <fullName evidence="6">Toxin HipA</fullName>
    </submittedName>
</protein>
<dbReference type="Pfam" id="PF13657">
    <property type="entry name" value="Couple_hipA"/>
    <property type="match status" value="1"/>
</dbReference>
<keyword evidence="3" id="KW-0418">Kinase</keyword>
<dbReference type="InterPro" id="IPR017508">
    <property type="entry name" value="HipA_N1"/>
</dbReference>
<evidence type="ECO:0000313" key="7">
    <source>
        <dbReference type="Proteomes" id="UP000235015"/>
    </source>
</evidence>
<proteinExistence type="inferred from homology"/>
<dbReference type="GO" id="GO:0004674">
    <property type="term" value="F:protein serine/threonine kinase activity"/>
    <property type="evidence" value="ECO:0007669"/>
    <property type="project" value="TreeGrafter"/>
</dbReference>